<dbReference type="PANTHER" id="PTHR10182:SF3">
    <property type="entry name" value="PROTEIN MO25"/>
    <property type="match status" value="1"/>
</dbReference>
<evidence type="ECO:0000313" key="5">
    <source>
        <dbReference type="Proteomes" id="UP000265716"/>
    </source>
</evidence>
<gene>
    <name evidence="4" type="ORF">DYB34_002422</name>
    <name evidence="3" type="ORF">DYB38_013570</name>
</gene>
<name>A0A397DK35_APHAT</name>
<feature type="region of interest" description="Disordered" evidence="2">
    <location>
        <begin position="373"/>
        <end position="404"/>
    </location>
</feature>
<protein>
    <recommendedName>
        <fullName evidence="7">Mo25-like protein</fullName>
    </recommendedName>
</protein>
<dbReference type="EMBL" id="QUTC01004059">
    <property type="protein sequence ID" value="RHY66727.1"/>
    <property type="molecule type" value="Genomic_DNA"/>
</dbReference>
<proteinExistence type="inferred from homology"/>
<sequence length="411" mass="45607">MSLFFWKKDVSRLTKSLHHLLHEVAPALPDERDDLDDNDALLADTATPPLSPRDDPSSLLNGAVSEVDVLDVDATGRVERLLMKIRLVVCGTPDVPIQTDECVQVVDMLLRYHVMERLLHPDLLVQISFEAQKSVGAIVKAMVHQHPAAIRPIVCQVSFLGRLCLGYACPATEVVLVCGAMLRDCLDTFDDAISLFLSKMPAEFDVLVTVACTHAHFDISSDALTNISCLLTHHTPELDAESDRVFTQYQRLLASANYATQRHALQILSKVLLDPRNGPAMMRYISDKHHLKVVMQLLREQSDALRLDAFHVFKIFVANPSKHDDIVSLLLRNRDKLLKFVVEFGNDHSNAYPSLASEIRLLVFTLEKLVEPATTNPPLPTNSTATAAATTDDDEVPLHPPTPSQIVVLDT</sequence>
<comment type="caution">
    <text evidence="3">The sequence shown here is derived from an EMBL/GenBank/DDBJ whole genome shotgun (WGS) entry which is preliminary data.</text>
</comment>
<dbReference type="InterPro" id="IPR013878">
    <property type="entry name" value="Mo25"/>
</dbReference>
<evidence type="ECO:0000313" key="6">
    <source>
        <dbReference type="Proteomes" id="UP000283543"/>
    </source>
</evidence>
<dbReference type="Pfam" id="PF08569">
    <property type="entry name" value="Mo25"/>
    <property type="match status" value="1"/>
</dbReference>
<dbReference type="InterPro" id="IPR011989">
    <property type="entry name" value="ARM-like"/>
</dbReference>
<dbReference type="Proteomes" id="UP000283543">
    <property type="component" value="Unassembled WGS sequence"/>
</dbReference>
<feature type="compositionally biased region" description="Low complexity" evidence="2">
    <location>
        <begin position="381"/>
        <end position="390"/>
    </location>
</feature>
<evidence type="ECO:0000313" key="3">
    <source>
        <dbReference type="EMBL" id="RHY66727.1"/>
    </source>
</evidence>
<evidence type="ECO:0000313" key="4">
    <source>
        <dbReference type="EMBL" id="RHY78407.1"/>
    </source>
</evidence>
<dbReference type="Proteomes" id="UP000265716">
    <property type="component" value="Unassembled WGS sequence"/>
</dbReference>
<dbReference type="GO" id="GO:0035556">
    <property type="term" value="P:intracellular signal transduction"/>
    <property type="evidence" value="ECO:0007669"/>
    <property type="project" value="TreeGrafter"/>
</dbReference>
<evidence type="ECO:0008006" key="7">
    <source>
        <dbReference type="Google" id="ProtNLM"/>
    </source>
</evidence>
<evidence type="ECO:0000256" key="1">
    <source>
        <dbReference type="ARBA" id="ARBA00011012"/>
    </source>
</evidence>
<dbReference type="SUPFAM" id="SSF48371">
    <property type="entry name" value="ARM repeat"/>
    <property type="match status" value="1"/>
</dbReference>
<dbReference type="EMBL" id="QUTB01000035">
    <property type="protein sequence ID" value="RHY78407.1"/>
    <property type="molecule type" value="Genomic_DNA"/>
</dbReference>
<dbReference type="AlphaFoldDB" id="A0A397DK35"/>
<reference evidence="5 6" key="1">
    <citation type="submission" date="2018-08" db="EMBL/GenBank/DDBJ databases">
        <title>Aphanomyces genome sequencing and annotation.</title>
        <authorList>
            <person name="Minardi D."/>
            <person name="Oidtmann B."/>
            <person name="Van Der Giezen M."/>
            <person name="Studholme D.J."/>
        </authorList>
    </citation>
    <scope>NUCLEOTIDE SEQUENCE [LARGE SCALE GENOMIC DNA]</scope>
    <source>
        <strain evidence="3 5">SA</strain>
        <strain evidence="4 6">Si</strain>
    </source>
</reference>
<dbReference type="VEuPathDB" id="FungiDB:H257_17013"/>
<feature type="region of interest" description="Disordered" evidence="2">
    <location>
        <begin position="29"/>
        <end position="57"/>
    </location>
</feature>
<accession>A0A397DK35</accession>
<evidence type="ECO:0000256" key="2">
    <source>
        <dbReference type="SAM" id="MobiDB-lite"/>
    </source>
</evidence>
<dbReference type="GO" id="GO:0043539">
    <property type="term" value="F:protein serine/threonine kinase activator activity"/>
    <property type="evidence" value="ECO:0007669"/>
    <property type="project" value="TreeGrafter"/>
</dbReference>
<dbReference type="PANTHER" id="PTHR10182">
    <property type="entry name" value="CALCIUM-BINDING PROTEIN 39-RELATED"/>
    <property type="match status" value="1"/>
</dbReference>
<dbReference type="InterPro" id="IPR016024">
    <property type="entry name" value="ARM-type_fold"/>
</dbReference>
<organism evidence="3 5">
    <name type="scientific">Aphanomyces astaci</name>
    <name type="common">Crayfish plague agent</name>
    <dbReference type="NCBI Taxonomy" id="112090"/>
    <lineage>
        <taxon>Eukaryota</taxon>
        <taxon>Sar</taxon>
        <taxon>Stramenopiles</taxon>
        <taxon>Oomycota</taxon>
        <taxon>Saprolegniomycetes</taxon>
        <taxon>Saprolegniales</taxon>
        <taxon>Verrucalvaceae</taxon>
        <taxon>Aphanomyces</taxon>
    </lineage>
</organism>
<dbReference type="Gene3D" id="1.25.10.10">
    <property type="entry name" value="Leucine-rich Repeat Variant"/>
    <property type="match status" value="1"/>
</dbReference>
<comment type="similarity">
    <text evidence="1">Belongs to the Mo25 family.</text>
</comment>